<dbReference type="SUPFAM" id="SSF53067">
    <property type="entry name" value="Actin-like ATPase domain"/>
    <property type="match status" value="1"/>
</dbReference>
<evidence type="ECO:0000313" key="5">
    <source>
        <dbReference type="Proteomes" id="UP000191905"/>
    </source>
</evidence>
<feature type="domain" description="Hydantoinase A/oxoprolinase" evidence="1">
    <location>
        <begin position="212"/>
        <end position="500"/>
    </location>
</feature>
<dbReference type="PANTHER" id="PTHR11365">
    <property type="entry name" value="5-OXOPROLINASE RELATED"/>
    <property type="match status" value="1"/>
</dbReference>
<comment type="caution">
    <text evidence="4">The sequence shown here is derived from an EMBL/GenBank/DDBJ whole genome shotgun (WGS) entry which is preliminary data.</text>
</comment>
<gene>
    <name evidence="4" type="ORF">BFN67_07480</name>
</gene>
<evidence type="ECO:0000259" key="1">
    <source>
        <dbReference type="Pfam" id="PF01968"/>
    </source>
</evidence>
<dbReference type="STRING" id="1873176.BFN67_07480"/>
<name>A0A1V8RKT3_9HYPH</name>
<dbReference type="Pfam" id="PF01968">
    <property type="entry name" value="Hydantoinase_A"/>
    <property type="match status" value="1"/>
</dbReference>
<dbReference type="PANTHER" id="PTHR11365:SF23">
    <property type="entry name" value="HYPOTHETICAL 5-OXOPROLINASE (EUROFUNG)-RELATED"/>
    <property type="match status" value="1"/>
</dbReference>
<dbReference type="InterPro" id="IPR008040">
    <property type="entry name" value="Hydant_A_N"/>
</dbReference>
<dbReference type="InterPro" id="IPR002821">
    <property type="entry name" value="Hydantoinase_A"/>
</dbReference>
<dbReference type="Proteomes" id="UP000191905">
    <property type="component" value="Unassembled WGS sequence"/>
</dbReference>
<sequence length="693" mass="73616">MNEKLLEPANDLSEGNAVAGIDVGGTFTDLILIDSGGGRVHIAKTPTTLDNQAFGVVSALGETGFPIANIDLIVHGTTTTTNAVLERRLAKTGMITTRGFRDIIELGRRTRPQAYGMTGSFVPVIPRNLRFEVSERMEASGAVRTPLAETEMRDAVARLLAAGCESLVIHFLHAYANPAHERRAAEIAAETWPNGYITTGHSLLSEAREFERGVTAAVNASVQPILERYVEKLRAELAAKGYAREFLIMNGNGGMISARFVTKEAAKTVMSGPASGVIAAAYTGRSASYPNLVTYDMGGTSTDVALVRNAEPAVSNEIEIEYAMPIHVPMVAVHTVGAGGGSIARVDAAGLIQVGPESAGAAPGPICYGRGGTEPTLTDANLVLGRLSPKKLLSVDNPVTIEHVAGIFDDKIGIATGLSGIEAAGAVLRLGNMKMAGAIRMVSVARGHDPRDFALFAFGGAGPLHASALARELGLPKVLVPARPGITNALGCVVADMRHDFVNTLNQPVAVLDETKVQAILEDHRREGEALIAKEAIRPQVIRVTHSADMQFIGQTHIINVPLPSPAIDRQTLQGLFEKAYFARFKVELPEIRANLVNLNTSVTGVRPVVDLSRLIDPAGRKATLEEALNETRPVWFNGAWHDTPVYAREKLPLDATIEGPAILEQMDATTVLEPGDRANSDADGNIIIEVGA</sequence>
<dbReference type="Pfam" id="PF19278">
    <property type="entry name" value="Hydant_A_C"/>
    <property type="match status" value="1"/>
</dbReference>
<accession>A0A1V8RKT3</accession>
<feature type="domain" description="Acetophenone carboxylase-like C-terminal" evidence="3">
    <location>
        <begin position="517"/>
        <end position="682"/>
    </location>
</feature>
<dbReference type="Pfam" id="PF05378">
    <property type="entry name" value="Hydant_A_N"/>
    <property type="match status" value="1"/>
</dbReference>
<dbReference type="EMBL" id="MDET01000056">
    <property type="protein sequence ID" value="OQM73746.1"/>
    <property type="molecule type" value="Genomic_DNA"/>
</dbReference>
<evidence type="ECO:0000259" key="3">
    <source>
        <dbReference type="Pfam" id="PF19278"/>
    </source>
</evidence>
<organism evidence="4 5">
    <name type="scientific">Manganibacter manganicus</name>
    <dbReference type="NCBI Taxonomy" id="1873176"/>
    <lineage>
        <taxon>Bacteria</taxon>
        <taxon>Pseudomonadati</taxon>
        <taxon>Pseudomonadota</taxon>
        <taxon>Alphaproteobacteria</taxon>
        <taxon>Hyphomicrobiales</taxon>
        <taxon>Phyllobacteriaceae</taxon>
        <taxon>Manganibacter</taxon>
    </lineage>
</organism>
<feature type="domain" description="Hydantoinase/oxoprolinase N-terminal" evidence="2">
    <location>
        <begin position="20"/>
        <end position="190"/>
    </location>
</feature>
<dbReference type="GO" id="GO:0017168">
    <property type="term" value="F:5-oxoprolinase (ATP-hydrolyzing) activity"/>
    <property type="evidence" value="ECO:0007669"/>
    <property type="project" value="TreeGrafter"/>
</dbReference>
<dbReference type="GO" id="GO:0005829">
    <property type="term" value="C:cytosol"/>
    <property type="evidence" value="ECO:0007669"/>
    <property type="project" value="TreeGrafter"/>
</dbReference>
<reference evidence="4 5" key="1">
    <citation type="journal article" date="2016" name="Int. J. Syst. Evol. Microbiol.">
        <title>Pseudaminobacter manganicus sp. nov., isolated from sludge of a manganese mine.</title>
        <authorList>
            <person name="Li J."/>
            <person name="Huang J."/>
            <person name="Liao S."/>
            <person name="Wang G."/>
        </authorList>
    </citation>
    <scope>NUCLEOTIDE SEQUENCE [LARGE SCALE GENOMIC DNA]</scope>
    <source>
        <strain evidence="4 5">JH-7</strain>
    </source>
</reference>
<dbReference type="OrthoDB" id="9759608at2"/>
<dbReference type="RefSeq" id="WP_080921433.1">
    <property type="nucleotide sequence ID" value="NZ_MDET01000056.1"/>
</dbReference>
<proteinExistence type="predicted"/>
<dbReference type="InterPro" id="IPR049517">
    <property type="entry name" value="ACX-like_C"/>
</dbReference>
<evidence type="ECO:0000259" key="2">
    <source>
        <dbReference type="Pfam" id="PF05378"/>
    </source>
</evidence>
<evidence type="ECO:0000313" key="4">
    <source>
        <dbReference type="EMBL" id="OQM73746.1"/>
    </source>
</evidence>
<dbReference type="AlphaFoldDB" id="A0A1V8RKT3"/>
<dbReference type="InterPro" id="IPR045079">
    <property type="entry name" value="Oxoprolinase-like"/>
</dbReference>
<dbReference type="GO" id="GO:0006749">
    <property type="term" value="P:glutathione metabolic process"/>
    <property type="evidence" value="ECO:0007669"/>
    <property type="project" value="TreeGrafter"/>
</dbReference>
<keyword evidence="5" id="KW-1185">Reference proteome</keyword>
<dbReference type="InterPro" id="IPR043129">
    <property type="entry name" value="ATPase_NBD"/>
</dbReference>
<protein>
    <submittedName>
        <fullName evidence="4">Hydantoinase</fullName>
    </submittedName>
</protein>